<dbReference type="EMBL" id="JAPDMZ010000531">
    <property type="protein sequence ID" value="KAK0542403.1"/>
    <property type="molecule type" value="Genomic_DNA"/>
</dbReference>
<dbReference type="Proteomes" id="UP001176517">
    <property type="component" value="Unassembled WGS sequence"/>
</dbReference>
<keyword evidence="2" id="KW-0863">Zinc-finger</keyword>
<feature type="compositionally biased region" description="Basic and acidic residues" evidence="3">
    <location>
        <begin position="152"/>
        <end position="172"/>
    </location>
</feature>
<feature type="domain" description="CCHC-type" evidence="4">
    <location>
        <begin position="135"/>
        <end position="150"/>
    </location>
</feature>
<dbReference type="SUPFAM" id="SSF57756">
    <property type="entry name" value="Retrovirus zinc finger-like domains"/>
    <property type="match status" value="1"/>
</dbReference>
<dbReference type="SMART" id="SM00343">
    <property type="entry name" value="ZnF_C2HC"/>
    <property type="match status" value="1"/>
</dbReference>
<sequence>LAIQEELANLRQGNESIQKLGERLLRVFERAQNAGLELTESQQIVYLLKAVTDTYHSRRSNILDALDRKEPITFHLALEKFKQEEKMFNVSGRSDTSAQARAAQRDRETHSGKGHGGGGGAAAATAREKGAGPTCFKCGKRGHIKRNCPNKQAERHDANKTHHEIKTHKADNNQDSFSQH</sequence>
<proteinExistence type="predicted"/>
<evidence type="ECO:0000313" key="6">
    <source>
        <dbReference type="Proteomes" id="UP001176517"/>
    </source>
</evidence>
<dbReference type="Pfam" id="PF00098">
    <property type="entry name" value="zf-CCHC"/>
    <property type="match status" value="1"/>
</dbReference>
<gene>
    <name evidence="5" type="ORF">OC846_006750</name>
</gene>
<reference evidence="5" key="1">
    <citation type="journal article" date="2023" name="PhytoFront">
        <title>Draft Genome Resources of Seven Strains of Tilletia horrida, Causal Agent of Kernel Smut of Rice.</title>
        <authorList>
            <person name="Khanal S."/>
            <person name="Antony Babu S."/>
            <person name="Zhou X.G."/>
        </authorList>
    </citation>
    <scope>NUCLEOTIDE SEQUENCE</scope>
    <source>
        <strain evidence="5">TX6</strain>
    </source>
</reference>
<evidence type="ECO:0000256" key="1">
    <source>
        <dbReference type="ARBA" id="ARBA00022664"/>
    </source>
</evidence>
<keyword evidence="2" id="KW-0479">Metal-binding</keyword>
<evidence type="ECO:0000256" key="2">
    <source>
        <dbReference type="PROSITE-ProRule" id="PRU00047"/>
    </source>
</evidence>
<evidence type="ECO:0000259" key="4">
    <source>
        <dbReference type="PROSITE" id="PS50158"/>
    </source>
</evidence>
<dbReference type="GO" id="GO:0006397">
    <property type="term" value="P:mRNA processing"/>
    <property type="evidence" value="ECO:0007669"/>
    <property type="project" value="UniProtKB-KW"/>
</dbReference>
<dbReference type="GO" id="GO:0008270">
    <property type="term" value="F:zinc ion binding"/>
    <property type="evidence" value="ECO:0007669"/>
    <property type="project" value="UniProtKB-KW"/>
</dbReference>
<dbReference type="InterPro" id="IPR001878">
    <property type="entry name" value="Znf_CCHC"/>
</dbReference>
<dbReference type="AlphaFoldDB" id="A0AAN6JUT0"/>
<comment type="caution">
    <text evidence="5">The sequence shown here is derived from an EMBL/GenBank/DDBJ whole genome shotgun (WGS) entry which is preliminary data.</text>
</comment>
<evidence type="ECO:0000313" key="5">
    <source>
        <dbReference type="EMBL" id="KAK0542403.1"/>
    </source>
</evidence>
<keyword evidence="2" id="KW-0862">Zinc</keyword>
<dbReference type="Gene3D" id="4.10.60.10">
    <property type="entry name" value="Zinc finger, CCHC-type"/>
    <property type="match status" value="1"/>
</dbReference>
<name>A0AAN6JUT0_9BASI</name>
<keyword evidence="1" id="KW-0507">mRNA processing</keyword>
<accession>A0AAN6JUT0</accession>
<feature type="non-terminal residue" evidence="5">
    <location>
        <position position="1"/>
    </location>
</feature>
<feature type="region of interest" description="Disordered" evidence="3">
    <location>
        <begin position="90"/>
        <end position="180"/>
    </location>
</feature>
<protein>
    <recommendedName>
        <fullName evidence="4">CCHC-type domain-containing protein</fullName>
    </recommendedName>
</protein>
<organism evidence="5 6">
    <name type="scientific">Tilletia horrida</name>
    <dbReference type="NCBI Taxonomy" id="155126"/>
    <lineage>
        <taxon>Eukaryota</taxon>
        <taxon>Fungi</taxon>
        <taxon>Dikarya</taxon>
        <taxon>Basidiomycota</taxon>
        <taxon>Ustilaginomycotina</taxon>
        <taxon>Exobasidiomycetes</taxon>
        <taxon>Tilletiales</taxon>
        <taxon>Tilletiaceae</taxon>
        <taxon>Tilletia</taxon>
    </lineage>
</organism>
<dbReference type="InterPro" id="IPR036875">
    <property type="entry name" value="Znf_CCHC_sf"/>
</dbReference>
<dbReference type="PROSITE" id="PS50158">
    <property type="entry name" value="ZF_CCHC"/>
    <property type="match status" value="1"/>
</dbReference>
<evidence type="ECO:0000256" key="3">
    <source>
        <dbReference type="SAM" id="MobiDB-lite"/>
    </source>
</evidence>
<feature type="compositionally biased region" description="Basic residues" evidence="3">
    <location>
        <begin position="138"/>
        <end position="148"/>
    </location>
</feature>
<dbReference type="GO" id="GO:0003676">
    <property type="term" value="F:nucleic acid binding"/>
    <property type="evidence" value="ECO:0007669"/>
    <property type="project" value="InterPro"/>
</dbReference>
<keyword evidence="6" id="KW-1185">Reference proteome</keyword>